<name>A0A9W8ML27_9AGAR</name>
<dbReference type="OrthoDB" id="3113549at2759"/>
<comment type="caution">
    <text evidence="1">The sequence shown here is derived from an EMBL/GenBank/DDBJ whole genome shotgun (WGS) entry which is preliminary data.</text>
</comment>
<feature type="non-terminal residue" evidence="1">
    <location>
        <position position="1"/>
    </location>
</feature>
<evidence type="ECO:0000313" key="2">
    <source>
        <dbReference type="Proteomes" id="UP001140091"/>
    </source>
</evidence>
<sequence>MPDLTRLTLLSSPLLMSLNGLFSLTDNEWHSLLLFLSFRRDKFLRFVHTNVETLKPSSARLIQLFIEELACLTPQGLLIDSFTDIICRVTLYSHSDKLIWGALASGTLVDGLDYEEPKGLDLINTWWDENRPSPDINVVIADWADVRMKLRFKMPPSLTSPDRQKTLKALIKMLDASMHATGTYVAELRASQGRTHVLLDRFNCWAHQLGKVDRATGAF</sequence>
<protein>
    <submittedName>
        <fullName evidence="1">Uncharacterized protein</fullName>
    </submittedName>
</protein>
<evidence type="ECO:0000313" key="1">
    <source>
        <dbReference type="EMBL" id="KAJ2935915.1"/>
    </source>
</evidence>
<gene>
    <name evidence="1" type="ORF">H1R20_g1177</name>
</gene>
<keyword evidence="2" id="KW-1185">Reference proteome</keyword>
<dbReference type="Proteomes" id="UP001140091">
    <property type="component" value="Unassembled WGS sequence"/>
</dbReference>
<dbReference type="EMBL" id="JANBPK010000265">
    <property type="protein sequence ID" value="KAJ2935915.1"/>
    <property type="molecule type" value="Genomic_DNA"/>
</dbReference>
<dbReference type="AlphaFoldDB" id="A0A9W8ML27"/>
<proteinExistence type="predicted"/>
<accession>A0A9W8ML27</accession>
<organism evidence="1 2">
    <name type="scientific">Candolleomyces eurysporus</name>
    <dbReference type="NCBI Taxonomy" id="2828524"/>
    <lineage>
        <taxon>Eukaryota</taxon>
        <taxon>Fungi</taxon>
        <taxon>Dikarya</taxon>
        <taxon>Basidiomycota</taxon>
        <taxon>Agaricomycotina</taxon>
        <taxon>Agaricomycetes</taxon>
        <taxon>Agaricomycetidae</taxon>
        <taxon>Agaricales</taxon>
        <taxon>Agaricineae</taxon>
        <taxon>Psathyrellaceae</taxon>
        <taxon>Candolleomyces</taxon>
    </lineage>
</organism>
<reference evidence="1" key="1">
    <citation type="submission" date="2022-06" db="EMBL/GenBank/DDBJ databases">
        <title>Genome Sequence of Candolleomyces eurysporus.</title>
        <authorList>
            <person name="Buettner E."/>
        </authorList>
    </citation>
    <scope>NUCLEOTIDE SEQUENCE</scope>
    <source>
        <strain evidence="1">VTCC 930004</strain>
    </source>
</reference>